<keyword evidence="3" id="KW-1185">Reference proteome</keyword>
<dbReference type="AlphaFoldDB" id="A0A366HDK8"/>
<keyword evidence="1" id="KW-1133">Transmembrane helix</keyword>
<feature type="transmembrane region" description="Helical" evidence="1">
    <location>
        <begin position="39"/>
        <end position="59"/>
    </location>
</feature>
<comment type="caution">
    <text evidence="2">The sequence shown here is derived from an EMBL/GenBank/DDBJ whole genome shotgun (WGS) entry which is preliminary data.</text>
</comment>
<gene>
    <name evidence="2" type="ORF">DES53_108239</name>
</gene>
<accession>A0A366HDK8</accession>
<keyword evidence="1" id="KW-0472">Membrane</keyword>
<evidence type="ECO:0000256" key="1">
    <source>
        <dbReference type="SAM" id="Phobius"/>
    </source>
</evidence>
<dbReference type="EMBL" id="QNRR01000008">
    <property type="protein sequence ID" value="RBP40532.1"/>
    <property type="molecule type" value="Genomic_DNA"/>
</dbReference>
<evidence type="ECO:0000313" key="3">
    <source>
        <dbReference type="Proteomes" id="UP000253426"/>
    </source>
</evidence>
<dbReference type="Proteomes" id="UP000253426">
    <property type="component" value="Unassembled WGS sequence"/>
</dbReference>
<dbReference type="RefSeq" id="WP_113960393.1">
    <property type="nucleotide sequence ID" value="NZ_QNRR01000008.1"/>
</dbReference>
<keyword evidence="1" id="KW-0812">Transmembrane</keyword>
<evidence type="ECO:0008006" key="4">
    <source>
        <dbReference type="Google" id="ProtNLM"/>
    </source>
</evidence>
<proteinExistence type="predicted"/>
<reference evidence="2 3" key="1">
    <citation type="submission" date="2018-06" db="EMBL/GenBank/DDBJ databases">
        <title>Genomic Encyclopedia of Type Strains, Phase IV (KMG-IV): sequencing the most valuable type-strain genomes for metagenomic binning, comparative biology and taxonomic classification.</title>
        <authorList>
            <person name="Goeker M."/>
        </authorList>
    </citation>
    <scope>NUCLEOTIDE SEQUENCE [LARGE SCALE GENOMIC DNA]</scope>
    <source>
        <strain evidence="2 3">DSM 25532</strain>
    </source>
</reference>
<evidence type="ECO:0000313" key="2">
    <source>
        <dbReference type="EMBL" id="RBP40532.1"/>
    </source>
</evidence>
<name>A0A366HDK8_9BACT</name>
<protein>
    <recommendedName>
        <fullName evidence="4">DUF3397 domain-containing protein</fullName>
    </recommendedName>
</protein>
<feature type="transmembrane region" description="Helical" evidence="1">
    <location>
        <begin position="98"/>
        <end position="123"/>
    </location>
</feature>
<sequence>MAPSPTTLAWLILALLVLPACYLALCYRMHRTGITRPPHVPYFFLFGTVGGWLLALALSPSGWTATTIISLITLAPMALLTSAWWLRSRRTLSIYHRAAFYGCVGYPGIVSALLCVGTLLHIFTR</sequence>
<feature type="transmembrane region" description="Helical" evidence="1">
    <location>
        <begin position="65"/>
        <end position="86"/>
    </location>
</feature>
<feature type="transmembrane region" description="Helical" evidence="1">
    <location>
        <begin position="6"/>
        <end position="27"/>
    </location>
</feature>
<organism evidence="2 3">
    <name type="scientific">Roseimicrobium gellanilyticum</name>
    <dbReference type="NCBI Taxonomy" id="748857"/>
    <lineage>
        <taxon>Bacteria</taxon>
        <taxon>Pseudomonadati</taxon>
        <taxon>Verrucomicrobiota</taxon>
        <taxon>Verrucomicrobiia</taxon>
        <taxon>Verrucomicrobiales</taxon>
        <taxon>Verrucomicrobiaceae</taxon>
        <taxon>Roseimicrobium</taxon>
    </lineage>
</organism>